<dbReference type="Proteomes" id="UP000278715">
    <property type="component" value="Chromosome"/>
</dbReference>
<dbReference type="Proteomes" id="UP000594632">
    <property type="component" value="Chromosome"/>
</dbReference>
<dbReference type="Proteomes" id="UP000282269">
    <property type="component" value="Chromosome"/>
</dbReference>
<organism evidence="4 16">
    <name type="scientific">Saccharolobus solfataricus</name>
    <name type="common">Sulfolobus solfataricus</name>
    <dbReference type="NCBI Taxonomy" id="2287"/>
    <lineage>
        <taxon>Archaea</taxon>
        <taxon>Thermoproteota</taxon>
        <taxon>Thermoprotei</taxon>
        <taxon>Sulfolobales</taxon>
        <taxon>Sulfolobaceae</taxon>
        <taxon>Saccharolobus</taxon>
    </lineage>
</organism>
<dbReference type="EMBL" id="CP033239">
    <property type="protein sequence ID" value="AZF77912.1"/>
    <property type="molecule type" value="Genomic_DNA"/>
</dbReference>
<gene>
    <name evidence="12" type="ORF">HFC64_08960</name>
    <name evidence="13" type="ORF">SSOP1_2851</name>
    <name evidence="4" type="ORF">SULA_0531</name>
    <name evidence="2" type="ORF">SULB_0533</name>
    <name evidence="3" type="ORF">SULC_0531</name>
    <name evidence="5" type="ORF">SULG_02725</name>
    <name evidence="6" type="ORF">SULH_02725</name>
    <name evidence="7" type="ORF">SULI_02725</name>
    <name evidence="8" type="ORF">SULM_02725</name>
    <name evidence="9" type="ORF">SULN_02725</name>
    <name evidence="10" type="ORF">SULO_02735</name>
    <name evidence="11" type="ORF">SULZ_02770</name>
</gene>
<dbReference type="EMBL" id="LT549890">
    <property type="protein sequence ID" value="SAI86405.1"/>
    <property type="molecule type" value="Genomic_DNA"/>
</dbReference>
<evidence type="ECO:0000313" key="23">
    <source>
        <dbReference type="Proteomes" id="UP000278715"/>
    </source>
</evidence>
<dbReference type="PANTHER" id="PTHR37523:SF1">
    <property type="entry name" value="CALCINEURIN-LIKE PHOSPHOESTERASE DOMAIN-CONTAINING PROTEIN"/>
    <property type="match status" value="1"/>
</dbReference>
<reference evidence="14 15" key="1">
    <citation type="journal article" date="2015" name="Genome Announc.">
        <title>Complete Genome Sequence of Sulfolobus solfataricus Strain 98/2 and Evolved Derivatives.</title>
        <authorList>
            <person name="McCarthy S."/>
            <person name="Gradnigo J."/>
            <person name="Johnson T."/>
            <person name="Payne S."/>
            <person name="Lipzen A."/>
            <person name="Martin J."/>
            <person name="Schackwitz W."/>
            <person name="Moriyama E."/>
            <person name="Blum P."/>
        </authorList>
    </citation>
    <scope>NUCLEOTIDE SEQUENCE [LARGE SCALE GENOMIC DNA]</scope>
    <source>
        <strain evidence="14">98/2 SULC</strain>
        <strain evidence="2">SARC-B</strain>
        <strain evidence="3">SARC-C</strain>
        <strain evidence="4 16">SULA</strain>
        <strain evidence="15">SULB</strain>
    </source>
</reference>
<evidence type="ECO:0000313" key="19">
    <source>
        <dbReference type="Proteomes" id="UP000269431"/>
    </source>
</evidence>
<dbReference type="EMBL" id="CP011055">
    <property type="protein sequence ID" value="AKA72930.1"/>
    <property type="molecule type" value="Genomic_DNA"/>
</dbReference>
<reference evidence="13" key="2">
    <citation type="submission" date="2016-04" db="EMBL/GenBank/DDBJ databases">
        <authorList>
            <person name="Evans L.H."/>
            <person name="Alamgir A."/>
            <person name="Owens N."/>
            <person name="Weber N.D."/>
            <person name="Virtaneva K."/>
            <person name="Barbian K."/>
            <person name="Babar A."/>
            <person name="Rosenke K."/>
        </authorList>
    </citation>
    <scope>NUCLEOTIDE SEQUENCE</scope>
    <source>
        <strain evidence="13">P1</strain>
    </source>
</reference>
<evidence type="ECO:0000313" key="10">
    <source>
        <dbReference type="EMBL" id="AZF80518.1"/>
    </source>
</evidence>
<dbReference type="Pfam" id="PF14582">
    <property type="entry name" value="Metallophos_3"/>
    <property type="match status" value="1"/>
</dbReference>
<protein>
    <submittedName>
        <fullName evidence="4">Metallophosphoesterase</fullName>
    </submittedName>
</protein>
<dbReference type="RefSeq" id="WP_009991726.1">
    <property type="nucleotide sequence ID" value="NZ_CP011055.2"/>
</dbReference>
<evidence type="ECO:0000313" key="22">
    <source>
        <dbReference type="Proteomes" id="UP000275843"/>
    </source>
</evidence>
<dbReference type="KEGG" id="ssof:SULC_0531"/>
<evidence type="ECO:0000313" key="17">
    <source>
        <dbReference type="Proteomes" id="UP000076770"/>
    </source>
</evidence>
<dbReference type="Proteomes" id="UP000273443">
    <property type="component" value="Chromosome"/>
</dbReference>
<dbReference type="InterPro" id="IPR029461">
    <property type="entry name" value="TT1561-like"/>
</dbReference>
<dbReference type="EMBL" id="CP033240">
    <property type="protein sequence ID" value="AZF80518.1"/>
    <property type="molecule type" value="Genomic_DNA"/>
</dbReference>
<proteinExistence type="predicted"/>
<dbReference type="Proteomes" id="UP000273194">
    <property type="component" value="Chromosome"/>
</dbReference>
<dbReference type="Proteomes" id="UP000033057">
    <property type="component" value="Chromosome"/>
</dbReference>
<dbReference type="KEGG" id="ssoa:SULA_0531"/>
<dbReference type="OMA" id="ILNFHAP"/>
<name>A0A0E3MHV2_SACSO</name>
<dbReference type="EMBL" id="CP033235">
    <property type="protein sequence ID" value="AZF67441.1"/>
    <property type="molecule type" value="Genomic_DNA"/>
</dbReference>
<evidence type="ECO:0000313" key="24">
    <source>
        <dbReference type="Proteomes" id="UP000282269"/>
    </source>
</evidence>
<dbReference type="EMBL" id="CP033241">
    <property type="protein sequence ID" value="AZF83126.1"/>
    <property type="molecule type" value="Genomic_DNA"/>
</dbReference>
<dbReference type="GeneID" id="44128473"/>
<evidence type="ECO:0000313" key="18">
    <source>
        <dbReference type="Proteomes" id="UP000267993"/>
    </source>
</evidence>
<dbReference type="EMBL" id="CP011056">
    <property type="protein sequence ID" value="AKA75629.1"/>
    <property type="molecule type" value="Genomic_DNA"/>
</dbReference>
<evidence type="ECO:0000313" key="9">
    <source>
        <dbReference type="EMBL" id="AZF77912.1"/>
    </source>
</evidence>
<dbReference type="PANTHER" id="PTHR37523">
    <property type="entry name" value="METALLOPHOSPHOESTERASE"/>
    <property type="match status" value="1"/>
</dbReference>
<evidence type="ECO:0000313" key="3">
    <source>
        <dbReference type="EMBL" id="AKA75629.1"/>
    </source>
</evidence>
<evidence type="ECO:0000313" key="4">
    <source>
        <dbReference type="EMBL" id="AKA78322.1"/>
    </source>
</evidence>
<evidence type="ECO:0000313" key="13">
    <source>
        <dbReference type="EMBL" id="SAI86405.1"/>
    </source>
</evidence>
<dbReference type="GeneID" id="1452759"/>
<evidence type="ECO:0000259" key="1">
    <source>
        <dbReference type="Pfam" id="PF14582"/>
    </source>
</evidence>
<dbReference type="EMBL" id="CP033236">
    <property type="protein sequence ID" value="AZF70061.1"/>
    <property type="molecule type" value="Genomic_DNA"/>
</dbReference>
<evidence type="ECO:0000313" key="16">
    <source>
        <dbReference type="Proteomes" id="UP000033106"/>
    </source>
</evidence>
<evidence type="ECO:0000313" key="7">
    <source>
        <dbReference type="EMBL" id="AZF72681.1"/>
    </source>
</evidence>
<dbReference type="Proteomes" id="UP000275843">
    <property type="component" value="Chromosome"/>
</dbReference>
<evidence type="ECO:0000313" key="6">
    <source>
        <dbReference type="EMBL" id="AZF70061.1"/>
    </source>
</evidence>
<dbReference type="Proteomes" id="UP000076770">
    <property type="component" value="Chromosome i"/>
</dbReference>
<evidence type="ECO:0000313" key="15">
    <source>
        <dbReference type="Proteomes" id="UP000033085"/>
    </source>
</evidence>
<dbReference type="Proteomes" id="UP000269431">
    <property type="component" value="Chromosome"/>
</dbReference>
<evidence type="ECO:0000313" key="21">
    <source>
        <dbReference type="Proteomes" id="UP000273443"/>
    </source>
</evidence>
<dbReference type="SUPFAM" id="SSF56300">
    <property type="entry name" value="Metallo-dependent phosphatases"/>
    <property type="match status" value="1"/>
</dbReference>
<dbReference type="Gene3D" id="3.60.21.10">
    <property type="match status" value="1"/>
</dbReference>
<sequence length="302" mass="34851">MAKDIKLMFVTDIHGSDIVFRKAINAAHMFKVNYLVFGGDLVGKGVVLLNKKVDEYLTLDNKLITKEEVEEIKRNGYYIYILENRKGMEDFNEVTINRIYVDLVSQQLNSWFKIVRERLEETKVIWNLGNDDPFFVDDIFKNNDIEIKEIIEIDTSSSPLFMLNYAHTNETPYKSYRVAPEYIIYNKGHEMLKKINETKNVIFNFHAPPYNTRLDNAYVNGQWIHVGSRSVRELEEKFQPLLGLHGHIHESSAIDKIGKTLVINPGSMYSEGVLKYAIITISKEVKGISVGYRIKGYVLSQG</sequence>
<evidence type="ECO:0000313" key="2">
    <source>
        <dbReference type="EMBL" id="AKA72930.1"/>
    </source>
</evidence>
<evidence type="ECO:0000313" key="20">
    <source>
        <dbReference type="Proteomes" id="UP000273194"/>
    </source>
</evidence>
<dbReference type="EMBL" id="CP033237">
    <property type="protein sequence ID" value="AZF72681.1"/>
    <property type="molecule type" value="Genomic_DNA"/>
</dbReference>
<evidence type="ECO:0000313" key="8">
    <source>
        <dbReference type="EMBL" id="AZF75303.1"/>
    </source>
</evidence>
<reference evidence="18 19" key="4">
    <citation type="journal article" date="2018" name="Proc. Natl. Acad. Sci. U.S.A.">
        <title>Nonmutational mechanism of inheritance in the Archaeon Sulfolobus solfataricus.</title>
        <authorList>
            <person name="Payne S."/>
            <person name="McCarthy S."/>
            <person name="Johnson T."/>
            <person name="North E."/>
            <person name="Blum P."/>
        </authorList>
    </citation>
    <scope>NUCLEOTIDE SEQUENCE [LARGE SCALE GENOMIC DNA]</scope>
    <source>
        <strain evidence="6 18">SARC-H</strain>
        <strain evidence="7 22">SARC-I</strain>
        <strain evidence="9 23">SARC-N</strain>
        <strain evidence="10 24">SARC-O</strain>
        <strain evidence="11 19">SUL120</strain>
        <strain evidence="5 20">SULG</strain>
        <strain evidence="8 21">SULM</strain>
    </source>
</reference>
<dbReference type="InterPro" id="IPR029052">
    <property type="entry name" value="Metallo-depent_PP-like"/>
</dbReference>
<dbReference type="Proteomes" id="UP000033085">
    <property type="component" value="Chromosome"/>
</dbReference>
<evidence type="ECO:0000313" key="25">
    <source>
        <dbReference type="Proteomes" id="UP000594632"/>
    </source>
</evidence>
<dbReference type="AlphaFoldDB" id="A0A0E3MHV2"/>
<dbReference type="Proteomes" id="UP000033106">
    <property type="component" value="Chromosome"/>
</dbReference>
<dbReference type="KEGG" id="ssol:SULB_0533"/>
<dbReference type="EMBL" id="CP011057">
    <property type="protein sequence ID" value="AKA78322.1"/>
    <property type="molecule type" value="Genomic_DNA"/>
</dbReference>
<dbReference type="EMBL" id="CP033238">
    <property type="protein sequence ID" value="AZF75303.1"/>
    <property type="molecule type" value="Genomic_DNA"/>
</dbReference>
<reference evidence="4" key="5">
    <citation type="submission" date="2018-10" db="EMBL/GenBank/DDBJ databases">
        <authorList>
            <person name="McCarthy S."/>
            <person name="Gradnigo J."/>
            <person name="Johnson T."/>
            <person name="Payne S."/>
            <person name="Lipzen A."/>
            <person name="Schackwitz W."/>
            <person name="Martin J."/>
            <person name="Moriyama E."/>
            <person name="Blum P."/>
        </authorList>
    </citation>
    <scope>NUCLEOTIDE SEQUENCE</scope>
    <source>
        <strain evidence="2">SARC-B</strain>
        <strain evidence="3">SARC-C</strain>
        <strain evidence="4">SULA</strain>
    </source>
</reference>
<accession>A0A0E3MHV2</accession>
<dbReference type="EMBL" id="CP050869">
    <property type="protein sequence ID" value="QPG49928.1"/>
    <property type="molecule type" value="Genomic_DNA"/>
</dbReference>
<evidence type="ECO:0000313" key="11">
    <source>
        <dbReference type="EMBL" id="AZF83126.1"/>
    </source>
</evidence>
<reference evidence="12 25" key="6">
    <citation type="journal article" date="2020" name="Nat. Commun.">
        <title>The structures of two archaeal type IV pili illuminate evolutionary relationships.</title>
        <authorList>
            <person name="Wang F."/>
            <person name="Baquero D.P."/>
            <person name="Su Z."/>
            <person name="Beltran L.C."/>
            <person name="Prangishvili D."/>
            <person name="Krupovic M."/>
            <person name="Egelman E.H."/>
        </authorList>
    </citation>
    <scope>NUCLEOTIDE SEQUENCE [LARGE SCALE GENOMIC DNA]</scope>
    <source>
        <strain evidence="12 25">POZ149</strain>
    </source>
</reference>
<reference evidence="17" key="3">
    <citation type="submission" date="2016-04" db="EMBL/GenBank/DDBJ databases">
        <authorList>
            <person name="Shah S.A."/>
            <person name="Garrett R.A."/>
        </authorList>
    </citation>
    <scope>NUCLEOTIDE SEQUENCE [LARGE SCALE GENOMIC DNA]</scope>
    <source>
        <strain evidence="17">ATCC 35091 / DSM 1616 / JCM 8930 / NBRC 15331 / P1</strain>
    </source>
</reference>
<dbReference type="PATRIC" id="fig|2287.6.peg.555"/>
<evidence type="ECO:0000313" key="14">
    <source>
        <dbReference type="Proteomes" id="UP000033057"/>
    </source>
</evidence>
<dbReference type="OrthoDB" id="50367at2157"/>
<feature type="domain" description="Metallophosphoesterase TT1561-like" evidence="1">
    <location>
        <begin position="192"/>
        <end position="283"/>
    </location>
</feature>
<dbReference type="Proteomes" id="UP000267993">
    <property type="component" value="Chromosome"/>
</dbReference>
<evidence type="ECO:0000313" key="12">
    <source>
        <dbReference type="EMBL" id="QPG49928.1"/>
    </source>
</evidence>
<evidence type="ECO:0000313" key="5">
    <source>
        <dbReference type="EMBL" id="AZF67441.1"/>
    </source>
</evidence>